<sequence length="76" mass="8367">HRKFGYIGVKGLKCLLAEGLVDGFTVNEHSPSFDCEACIQVKQEHSSYLKHVSTQSEHPGELTHTDVWGPAQVTGM</sequence>
<keyword evidence="3" id="KW-1185">Reference proteome</keyword>
<evidence type="ECO:0008006" key="4">
    <source>
        <dbReference type="Google" id="ProtNLM"/>
    </source>
</evidence>
<dbReference type="EMBL" id="KN819920">
    <property type="protein sequence ID" value="KIJ07359.1"/>
    <property type="molecule type" value="Genomic_DNA"/>
</dbReference>
<dbReference type="Proteomes" id="UP000053647">
    <property type="component" value="Unassembled WGS sequence"/>
</dbReference>
<reference evidence="3" key="2">
    <citation type="submission" date="2015-01" db="EMBL/GenBank/DDBJ databases">
        <title>Evolutionary Origins and Diversification of the Mycorrhizal Mutualists.</title>
        <authorList>
            <consortium name="DOE Joint Genome Institute"/>
            <consortium name="Mycorrhizal Genomics Consortium"/>
            <person name="Kohler A."/>
            <person name="Kuo A."/>
            <person name="Nagy L.G."/>
            <person name="Floudas D."/>
            <person name="Copeland A."/>
            <person name="Barry K.W."/>
            <person name="Cichocki N."/>
            <person name="Veneault-Fourrey C."/>
            <person name="LaButti K."/>
            <person name="Lindquist E.A."/>
            <person name="Lipzen A."/>
            <person name="Lundell T."/>
            <person name="Morin E."/>
            <person name="Murat C."/>
            <person name="Riley R."/>
            <person name="Ohm R."/>
            <person name="Sun H."/>
            <person name="Tunlid A."/>
            <person name="Henrissat B."/>
            <person name="Grigoriev I.V."/>
            <person name="Hibbett D.S."/>
            <person name="Martin F."/>
        </authorList>
    </citation>
    <scope>NUCLEOTIDE SEQUENCE [LARGE SCALE GENOMIC DNA]</scope>
    <source>
        <strain evidence="3">ATCC 200175</strain>
    </source>
</reference>
<organism evidence="2 3">
    <name type="scientific">Paxillus involutus ATCC 200175</name>
    <dbReference type="NCBI Taxonomy" id="664439"/>
    <lineage>
        <taxon>Eukaryota</taxon>
        <taxon>Fungi</taxon>
        <taxon>Dikarya</taxon>
        <taxon>Basidiomycota</taxon>
        <taxon>Agaricomycotina</taxon>
        <taxon>Agaricomycetes</taxon>
        <taxon>Agaricomycetidae</taxon>
        <taxon>Boletales</taxon>
        <taxon>Paxilineae</taxon>
        <taxon>Paxillaceae</taxon>
        <taxon>Paxillus</taxon>
    </lineage>
</organism>
<proteinExistence type="predicted"/>
<name>A0A0C9SN60_PAXIN</name>
<evidence type="ECO:0000313" key="3">
    <source>
        <dbReference type="Proteomes" id="UP000053647"/>
    </source>
</evidence>
<evidence type="ECO:0000256" key="1">
    <source>
        <dbReference type="SAM" id="MobiDB-lite"/>
    </source>
</evidence>
<feature type="non-terminal residue" evidence="2">
    <location>
        <position position="1"/>
    </location>
</feature>
<accession>A0A0C9SN60</accession>
<dbReference type="AlphaFoldDB" id="A0A0C9SN60"/>
<feature type="region of interest" description="Disordered" evidence="1">
    <location>
        <begin position="52"/>
        <end position="76"/>
    </location>
</feature>
<gene>
    <name evidence="2" type="ORF">PAXINDRAFT_39951</name>
</gene>
<reference evidence="2 3" key="1">
    <citation type="submission" date="2014-06" db="EMBL/GenBank/DDBJ databases">
        <authorList>
            <consortium name="DOE Joint Genome Institute"/>
            <person name="Kuo A."/>
            <person name="Kohler A."/>
            <person name="Nagy L.G."/>
            <person name="Floudas D."/>
            <person name="Copeland A."/>
            <person name="Barry K.W."/>
            <person name="Cichocki N."/>
            <person name="Veneault-Fourrey C."/>
            <person name="LaButti K."/>
            <person name="Lindquist E.A."/>
            <person name="Lipzen A."/>
            <person name="Lundell T."/>
            <person name="Morin E."/>
            <person name="Murat C."/>
            <person name="Sun H."/>
            <person name="Tunlid A."/>
            <person name="Henrissat B."/>
            <person name="Grigoriev I.V."/>
            <person name="Hibbett D.S."/>
            <person name="Martin F."/>
            <person name="Nordberg H.P."/>
            <person name="Cantor M.N."/>
            <person name="Hua S.X."/>
        </authorList>
    </citation>
    <scope>NUCLEOTIDE SEQUENCE [LARGE SCALE GENOMIC DNA]</scope>
    <source>
        <strain evidence="2 3">ATCC 200175</strain>
    </source>
</reference>
<dbReference type="OrthoDB" id="7691805at2759"/>
<protein>
    <recommendedName>
        <fullName evidence="4">GAG-pre-integrase domain-containing protein</fullName>
    </recommendedName>
</protein>
<feature type="non-terminal residue" evidence="2">
    <location>
        <position position="76"/>
    </location>
</feature>
<dbReference type="HOGENOM" id="CLU_102301_4_1_1"/>
<evidence type="ECO:0000313" key="2">
    <source>
        <dbReference type="EMBL" id="KIJ07359.1"/>
    </source>
</evidence>